<dbReference type="RefSeq" id="WP_173876206.1">
    <property type="nucleotide sequence ID" value="NZ_CP047883.1"/>
</dbReference>
<name>A0A6M9FAV1_STRMT</name>
<dbReference type="AlphaFoldDB" id="A0A6M9FAV1"/>
<sequence length="583" mass="66079">MDKLVFQENDTIGSVIYVDTNQVLIEVEDNEKISLLNVGSIVAIQTTRSFEFTIGIIDKVRRKANELMELEDLTDEYNENFEEEAYISSDVIQVSLIGTYKTVDGDTKNCFKRGIDTFPQITHHCYSINGNNLKLFMNIISDDVSLDKQLLIGKFAIDDNATAILDGDKFFQRHASILGSTGSGKSWCVANLIEEASKLNNPNIIVLDMHGEYKSLCDTERKYADYYKIAGPGDLENDDEKYIFLPYWLLNRDEMLSMVLDRSDSNAPNQASRFTFHVRSLKEDSLRKLNKTKVLSTFTVDSPIPFDIKDLIVELKKDDTQKGIGAKGQPVKGDWEGKLTRFISRLETKITDKRYGFLFQPNNNTLNYDWLSKLLCKMIGADDERKGIKIIDFSEVPSDVLPIVTGIISRLLFDVQIWMNEEKRTPFAILCDEAHLYLPIQEDADSVQKQALGNFERIAKEGRKYGISLVVISQRPSDVSKTILSQCNNFLVLRLSNDRDKSVIRNLLPDALKGILDQLPLLDVGEAIAVGDAILLPSRIRLKTPQLKPISATKNFWIEWENSKADNAAIIEAVENMRCQTKE</sequence>
<evidence type="ECO:0000259" key="1">
    <source>
        <dbReference type="Pfam" id="PF01935"/>
    </source>
</evidence>
<dbReference type="PANTHER" id="PTHR42957">
    <property type="entry name" value="HELICASE MJ1565-RELATED"/>
    <property type="match status" value="1"/>
</dbReference>
<dbReference type="CDD" id="cd01127">
    <property type="entry name" value="TrwB_TraG_TraD_VirD4"/>
    <property type="match status" value="1"/>
</dbReference>
<dbReference type="InterPro" id="IPR008571">
    <property type="entry name" value="HerA-like"/>
</dbReference>
<dbReference type="InterPro" id="IPR027417">
    <property type="entry name" value="P-loop_NTPase"/>
</dbReference>
<dbReference type="Gene3D" id="3.40.50.300">
    <property type="entry name" value="P-loop containing nucleotide triphosphate hydrolases"/>
    <property type="match status" value="2"/>
</dbReference>
<organism evidence="2 3">
    <name type="scientific">Streptococcus mitis</name>
    <dbReference type="NCBI Taxonomy" id="28037"/>
    <lineage>
        <taxon>Bacteria</taxon>
        <taxon>Bacillati</taxon>
        <taxon>Bacillota</taxon>
        <taxon>Bacilli</taxon>
        <taxon>Lactobacillales</taxon>
        <taxon>Streptococcaceae</taxon>
        <taxon>Streptococcus</taxon>
        <taxon>Streptococcus mitis group</taxon>
    </lineage>
</organism>
<evidence type="ECO:0000313" key="2">
    <source>
        <dbReference type="EMBL" id="QKL33204.1"/>
    </source>
</evidence>
<gene>
    <name evidence="2" type="ORF">M594_05725</name>
</gene>
<dbReference type="SUPFAM" id="SSF52540">
    <property type="entry name" value="P-loop containing nucleoside triphosphate hydrolases"/>
    <property type="match status" value="1"/>
</dbReference>
<feature type="domain" description="Helicase HerA central" evidence="1">
    <location>
        <begin position="152"/>
        <end position="411"/>
    </location>
</feature>
<dbReference type="EMBL" id="CP047883">
    <property type="protein sequence ID" value="QKL33204.1"/>
    <property type="molecule type" value="Genomic_DNA"/>
</dbReference>
<protein>
    <submittedName>
        <fullName evidence="2">DUF87 domain-containing protein</fullName>
    </submittedName>
</protein>
<dbReference type="Proteomes" id="UP000501099">
    <property type="component" value="Chromosome"/>
</dbReference>
<dbReference type="PANTHER" id="PTHR42957:SF1">
    <property type="entry name" value="HELICASE MJ1565-RELATED"/>
    <property type="match status" value="1"/>
</dbReference>
<dbReference type="Pfam" id="PF01935">
    <property type="entry name" value="DUF87"/>
    <property type="match status" value="1"/>
</dbReference>
<evidence type="ECO:0000313" key="3">
    <source>
        <dbReference type="Proteomes" id="UP000501099"/>
    </source>
</evidence>
<dbReference type="InterPro" id="IPR002789">
    <property type="entry name" value="HerA_central"/>
</dbReference>
<reference evidence="2 3" key="1">
    <citation type="submission" date="2020-01" db="EMBL/GenBank/DDBJ databases">
        <title>Complete genome sequence of the tetracycline resistane Streptococcus mitis isolate S022-V3-A4.</title>
        <authorList>
            <person name="Pinzauti D."/>
            <person name="Iannelli F."/>
            <person name="Pozzi G."/>
            <person name="Santoro F."/>
        </authorList>
    </citation>
    <scope>NUCLEOTIDE SEQUENCE [LARGE SCALE GENOMIC DNA]</scope>
    <source>
        <strain evidence="2 3">S022-V3-A4</strain>
    </source>
</reference>
<proteinExistence type="predicted"/>
<accession>A0A6M9FAV1</accession>